<protein>
    <recommendedName>
        <fullName evidence="3">DUF4340 domain-containing protein</fullName>
    </recommendedName>
</protein>
<sequence>MKLKQLYKVLFISIGLLLLFFMTRKNEGINRDLFTPGQVIFNDVKELDSLVLEQGPLKTELHQVDGDWVVKNRFDFIADQKQINDVIIDLKNMKVAQTVDARSEDKKFYALDEQSDLLNERPVELSLNYKDGSHKKLHLGKSHAQGGKAAGRYYLDPENQGIFISTQILRNTQADPRVWLRKFLPDYKAVLSVSYYSRERLIWQAGRSYLSKPFKFKYPTELSKMTDKQAYSFMSQIFQARYLDVEVARPIKKLDFQGERLEFVDHVGRIYTLELLAREGKLIKCRMRLNTDADLSGAKDYDGIKQTLSEWHFMLSERLLPFMQMKQ</sequence>
<dbReference type="EMBL" id="CP117812">
    <property type="protein sequence ID" value="WDE98141.1"/>
    <property type="molecule type" value="Genomic_DNA"/>
</dbReference>
<organism evidence="1 2">
    <name type="scientific">Lentisphaera profundi</name>
    <dbReference type="NCBI Taxonomy" id="1658616"/>
    <lineage>
        <taxon>Bacteria</taxon>
        <taxon>Pseudomonadati</taxon>
        <taxon>Lentisphaerota</taxon>
        <taxon>Lentisphaeria</taxon>
        <taxon>Lentisphaerales</taxon>
        <taxon>Lentisphaeraceae</taxon>
        <taxon>Lentisphaera</taxon>
    </lineage>
</organism>
<accession>A0ABY7VZC9</accession>
<dbReference type="RefSeq" id="WP_274152942.1">
    <property type="nucleotide sequence ID" value="NZ_CP117812.1"/>
</dbReference>
<evidence type="ECO:0000313" key="1">
    <source>
        <dbReference type="EMBL" id="WDE98141.1"/>
    </source>
</evidence>
<dbReference type="Proteomes" id="UP001214250">
    <property type="component" value="Chromosome 2"/>
</dbReference>
<evidence type="ECO:0000313" key="2">
    <source>
        <dbReference type="Proteomes" id="UP001214250"/>
    </source>
</evidence>
<name>A0ABY7VZC9_9BACT</name>
<evidence type="ECO:0008006" key="3">
    <source>
        <dbReference type="Google" id="ProtNLM"/>
    </source>
</evidence>
<proteinExistence type="predicted"/>
<reference evidence="1 2" key="1">
    <citation type="submission" date="2023-02" db="EMBL/GenBank/DDBJ databases">
        <title>Genome sequence of Lentisphaera profundi SAORIC-696.</title>
        <authorList>
            <person name="Kim e."/>
            <person name="Cho J.-C."/>
            <person name="Choi A."/>
            <person name="Kang I."/>
        </authorList>
    </citation>
    <scope>NUCLEOTIDE SEQUENCE [LARGE SCALE GENOMIC DNA]</scope>
    <source>
        <strain evidence="1 2">SAORIC-696</strain>
    </source>
</reference>
<keyword evidence="2" id="KW-1185">Reference proteome</keyword>
<gene>
    <name evidence="1" type="ORF">PQO03_20180</name>
</gene>